<dbReference type="AlphaFoldDB" id="A0A241XS77"/>
<protein>
    <submittedName>
        <fullName evidence="1">Uncharacterized protein</fullName>
    </submittedName>
</protein>
<gene>
    <name evidence="1" type="ORF">CAZ10_09165</name>
</gene>
<evidence type="ECO:0000313" key="1">
    <source>
        <dbReference type="EMBL" id="OTI63006.1"/>
    </source>
</evidence>
<name>A0A241XS77_PSEAI</name>
<dbReference type="Proteomes" id="UP000194857">
    <property type="component" value="Unassembled WGS sequence"/>
</dbReference>
<proteinExistence type="predicted"/>
<comment type="caution">
    <text evidence="1">The sequence shown here is derived from an EMBL/GenBank/DDBJ whole genome shotgun (WGS) entry which is preliminary data.</text>
</comment>
<sequence length="285" mass="31098">MKALESYKTPAWMAPYQRGERNGYAQSVMAYAEYYGTDGSADMDESVEERLPYQPGPMVSYASRTGTKRNLAELRAAGWRLLVSAKGALRTEGFRYALDNGAWTAFTQGEPFDEIAFGKAVDLLGVGADWIVLPDIVAGGMPSLEFSLRWLERLKGIPTKLLLAVQNGMEPDDVREYLSPAVGLFVGGCTDWKLATVNSWGALARRRCCHLHVGRVNSAKRIALCAAAGANSIDGTSATRFANTLPRLSAAVNHTQSQRDMFCPSAGRLEETPFDCNWPAHVPNA</sequence>
<accession>A0A241XS77</accession>
<dbReference type="RefSeq" id="WP_083196214.1">
    <property type="nucleotide sequence ID" value="NZ_NFFZ01000004.1"/>
</dbReference>
<organism evidence="1 2">
    <name type="scientific">Pseudomonas aeruginosa</name>
    <dbReference type="NCBI Taxonomy" id="287"/>
    <lineage>
        <taxon>Bacteria</taxon>
        <taxon>Pseudomonadati</taxon>
        <taxon>Pseudomonadota</taxon>
        <taxon>Gammaproteobacteria</taxon>
        <taxon>Pseudomonadales</taxon>
        <taxon>Pseudomonadaceae</taxon>
        <taxon>Pseudomonas</taxon>
    </lineage>
</organism>
<evidence type="ECO:0000313" key="2">
    <source>
        <dbReference type="Proteomes" id="UP000194857"/>
    </source>
</evidence>
<reference evidence="2" key="1">
    <citation type="submission" date="2017-05" db="EMBL/GenBank/DDBJ databases">
        <authorList>
            <person name="Giani T."/>
            <person name="Arena F."/>
            <person name="Pollini S."/>
            <person name="Di Pilato V."/>
            <person name="D'Andrea M.M."/>
            <person name="Henrici De Angelis L."/>
            <person name="Bassetti M."/>
            <person name="Rossolini G.M."/>
        </authorList>
    </citation>
    <scope>NUCLEOTIDE SEQUENCE [LARGE SCALE GENOMIC DNA]</scope>
    <source>
        <strain evidence="2">S567_C10_BS</strain>
    </source>
</reference>
<dbReference type="EMBL" id="NFFZ01000004">
    <property type="protein sequence ID" value="OTI63006.1"/>
    <property type="molecule type" value="Genomic_DNA"/>
</dbReference>